<dbReference type="InterPro" id="IPR027417">
    <property type="entry name" value="P-loop_NTPase"/>
</dbReference>
<sequence>MITNLFLSQSHQLKNLLQTYPFWKPTDFSIHGCRLYHQYFGQSTQTITNQTQRDLHLDEVFQLVNFCQTLAGSNYLYHLSHLHENDSREELVACAQLIDDHPNTREKLCKALMEMQADDPSQFFKYLHTIQPKLPRFLRWAPLLACLSLICVVGGFLFPFLWLMLIPLMIINFGIHFMAKSHHGGLVETLGTISYLSNTLIEIRKDTQLAEYSKLNDAPNIRYFYSFDFLKSDTDLGSDIGIIWWYIKEVINVLFLLGVNIANVYHQKIYQQKEGLLDLYQTVSFFDVSLSRTVLSKKAGVCESQMNENLGLSFVGLTHPLVKNCVSNSMALKGENIMLSGANMTGKSTFIRSVGINTLLSQTLGLAFAESFVHAPMAVYSSMNIKDNIEEQSSYFNEEILALKTIIQAEESKKLILLDELFKGTNTEDRILFGSRVLNYLTTENNTILVSTHDLELEEHLNSSFVHQSMQCRITIDDYEFLYTIGEQRKNNQLVAHLFRKHGLTNLLTNDEITV</sequence>
<dbReference type="InterPro" id="IPR045076">
    <property type="entry name" value="MutS"/>
</dbReference>
<organism evidence="6 7">
    <name type="scientific">Persicobacter psychrovividus</name>
    <dbReference type="NCBI Taxonomy" id="387638"/>
    <lineage>
        <taxon>Bacteria</taxon>
        <taxon>Pseudomonadati</taxon>
        <taxon>Bacteroidota</taxon>
        <taxon>Cytophagia</taxon>
        <taxon>Cytophagales</taxon>
        <taxon>Persicobacteraceae</taxon>
        <taxon>Persicobacter</taxon>
    </lineage>
</organism>
<dbReference type="Gene3D" id="3.40.50.300">
    <property type="entry name" value="P-loop containing nucleotide triphosphate hydrolases"/>
    <property type="match status" value="1"/>
</dbReference>
<keyword evidence="1" id="KW-0547">Nucleotide-binding</keyword>
<evidence type="ECO:0000313" key="7">
    <source>
        <dbReference type="Proteomes" id="UP001354989"/>
    </source>
</evidence>
<evidence type="ECO:0000256" key="2">
    <source>
        <dbReference type="ARBA" id="ARBA00022840"/>
    </source>
</evidence>
<evidence type="ECO:0000256" key="1">
    <source>
        <dbReference type="ARBA" id="ARBA00022741"/>
    </source>
</evidence>
<dbReference type="Pfam" id="PF00488">
    <property type="entry name" value="MutS_V"/>
    <property type="match status" value="1"/>
</dbReference>
<accession>A0ABM7VDT1</accession>
<dbReference type="Proteomes" id="UP001354989">
    <property type="component" value="Chromosome"/>
</dbReference>
<evidence type="ECO:0000259" key="5">
    <source>
        <dbReference type="SMART" id="SM00534"/>
    </source>
</evidence>
<reference evidence="6 7" key="1">
    <citation type="submission" date="2021-12" db="EMBL/GenBank/DDBJ databases">
        <title>Genome sequencing of bacteria with rrn-lacking chromosome and rrn-plasmid.</title>
        <authorList>
            <person name="Anda M."/>
            <person name="Iwasaki W."/>
        </authorList>
    </citation>
    <scope>NUCLEOTIDE SEQUENCE [LARGE SCALE GENOMIC DNA]</scope>
    <source>
        <strain evidence="6 7">NBRC 101262</strain>
    </source>
</reference>
<keyword evidence="4" id="KW-0472">Membrane</keyword>
<keyword evidence="7" id="KW-1185">Reference proteome</keyword>
<dbReference type="PANTHER" id="PTHR11361:SF152">
    <property type="entry name" value="DNA MISMATCH REPAIR PROTEIN"/>
    <property type="match status" value="1"/>
</dbReference>
<protein>
    <submittedName>
        <fullName evidence="6">DNA mismatch repair protein MutS</fullName>
    </submittedName>
</protein>
<keyword evidence="4" id="KW-1133">Transmembrane helix</keyword>
<dbReference type="SUPFAM" id="SSF52540">
    <property type="entry name" value="P-loop containing nucleoside triphosphate hydrolases"/>
    <property type="match status" value="1"/>
</dbReference>
<evidence type="ECO:0000313" key="6">
    <source>
        <dbReference type="EMBL" id="BDC99105.1"/>
    </source>
</evidence>
<dbReference type="RefSeq" id="WP_338396584.1">
    <property type="nucleotide sequence ID" value="NZ_AP025292.1"/>
</dbReference>
<dbReference type="PANTHER" id="PTHR11361">
    <property type="entry name" value="DNA MISMATCH REPAIR PROTEIN MUTS FAMILY MEMBER"/>
    <property type="match status" value="1"/>
</dbReference>
<feature type="domain" description="DNA mismatch repair proteins mutS family" evidence="5">
    <location>
        <begin position="334"/>
        <end position="503"/>
    </location>
</feature>
<dbReference type="InterPro" id="IPR000432">
    <property type="entry name" value="DNA_mismatch_repair_MutS_C"/>
</dbReference>
<name>A0ABM7VDT1_9BACT</name>
<keyword evidence="3" id="KW-0238">DNA-binding</keyword>
<proteinExistence type="predicted"/>
<dbReference type="EMBL" id="AP025292">
    <property type="protein sequence ID" value="BDC99105.1"/>
    <property type="molecule type" value="Genomic_DNA"/>
</dbReference>
<evidence type="ECO:0000256" key="4">
    <source>
        <dbReference type="SAM" id="Phobius"/>
    </source>
</evidence>
<evidence type="ECO:0000256" key="3">
    <source>
        <dbReference type="ARBA" id="ARBA00023125"/>
    </source>
</evidence>
<keyword evidence="2" id="KW-0067">ATP-binding</keyword>
<keyword evidence="4" id="KW-0812">Transmembrane</keyword>
<gene>
    <name evidence="6" type="ORF">PEPS_13860</name>
</gene>
<dbReference type="SMART" id="SM00534">
    <property type="entry name" value="MUTSac"/>
    <property type="match status" value="1"/>
</dbReference>
<feature type="transmembrane region" description="Helical" evidence="4">
    <location>
        <begin position="143"/>
        <end position="171"/>
    </location>
</feature>